<keyword evidence="3" id="KW-1185">Reference proteome</keyword>
<feature type="compositionally biased region" description="Pro residues" evidence="1">
    <location>
        <begin position="589"/>
        <end position="612"/>
    </location>
</feature>
<dbReference type="EMBL" id="JAKELL010000017">
    <property type="protein sequence ID" value="KAH8993766.1"/>
    <property type="molecule type" value="Genomic_DNA"/>
</dbReference>
<evidence type="ECO:0000256" key="1">
    <source>
        <dbReference type="SAM" id="MobiDB-lite"/>
    </source>
</evidence>
<feature type="region of interest" description="Disordered" evidence="1">
    <location>
        <begin position="462"/>
        <end position="514"/>
    </location>
</feature>
<evidence type="ECO:0008006" key="4">
    <source>
        <dbReference type="Google" id="ProtNLM"/>
    </source>
</evidence>
<feature type="compositionally biased region" description="Basic and acidic residues" evidence="1">
    <location>
        <begin position="504"/>
        <end position="514"/>
    </location>
</feature>
<feature type="region of interest" description="Disordered" evidence="1">
    <location>
        <begin position="571"/>
        <end position="615"/>
    </location>
</feature>
<organism evidence="2 3">
    <name type="scientific">Lactarius akahatsu</name>
    <dbReference type="NCBI Taxonomy" id="416441"/>
    <lineage>
        <taxon>Eukaryota</taxon>
        <taxon>Fungi</taxon>
        <taxon>Dikarya</taxon>
        <taxon>Basidiomycota</taxon>
        <taxon>Agaricomycotina</taxon>
        <taxon>Agaricomycetes</taxon>
        <taxon>Russulales</taxon>
        <taxon>Russulaceae</taxon>
        <taxon>Lactarius</taxon>
    </lineage>
</organism>
<evidence type="ECO:0000313" key="2">
    <source>
        <dbReference type="EMBL" id="KAH8993766.1"/>
    </source>
</evidence>
<name>A0AAD4QEM3_9AGAM</name>
<accession>A0AAD4QEM3</accession>
<proteinExistence type="predicted"/>
<dbReference type="AlphaFoldDB" id="A0AAD4QEM3"/>
<protein>
    <recommendedName>
        <fullName evidence="4">Retrotransposon gag domain-containing protein</fullName>
    </recommendedName>
</protein>
<feature type="compositionally biased region" description="Low complexity" evidence="1">
    <location>
        <begin position="481"/>
        <end position="490"/>
    </location>
</feature>
<comment type="caution">
    <text evidence="2">The sequence shown here is derived from an EMBL/GenBank/DDBJ whole genome shotgun (WGS) entry which is preliminary data.</text>
</comment>
<sequence>MGFPDVKDLTLIAEVHRYHCAQAGYEAKEAELAKKMDKLDKIAWVRRDCIVQLQRANAITHIKAKPRENPETPAVASLYLDYPENNDKWVEVLRCWEDDFPAHVLGSAYWNTSPTDPHGGYHCVVGQQVFLLEFINNAWHFVERHFDTDLGHHIHRTRRSTALDRENALDLGWWLPEDEANPDRLPPAVAPVPAEEPQAEEQLEYIDKDISLDLPLPDPIEELTEAFCRLTPIHVNLALVESSAPTPMPTVPTVPLAPCTTPVIVPMATAPLTGALKGTPPTLFAGSRVESDQFLWEFHLYHKLNRDHGIMQNPYSHIICALSFICGPSVNNWVDIEEQKLDALITRAANPVAKTDEQLWTTFEASFKAAWTDTLSKQNAYQKLTTLQMKGDDVDTYISQFEYLASAAEWHRDASRTVEFFCCGLTETLLRACILRTTPPKSMTEWQDTACAEAQRVKSSHHLDPVPITSNITAPPPVPPIDGVIPMDVDAISTSRPHNPPLSDTERDQSPRNDSRSLTAFFLRIATWTPPPPQPRLTLWRFPSPRLSLALHPLALRRPAPVLFLPSAPPRVSPSLVSRPSTKHLVPPIASPPRTPSPAPTCTSPPPRPPHSPLRLASPCITLPFVVEDDNQPIGGVKTIEASVLTPETIDQTPPHAKVTYYLPLFQPRTCENPRDPDKIAPITPVTRYQNRAQHASHPKPQIAQRPASPRPPDISESTRHDMV</sequence>
<gene>
    <name evidence="2" type="ORF">EDB92DRAFT_1944462</name>
</gene>
<evidence type="ECO:0000313" key="3">
    <source>
        <dbReference type="Proteomes" id="UP001201163"/>
    </source>
</evidence>
<feature type="region of interest" description="Disordered" evidence="1">
    <location>
        <begin position="672"/>
        <end position="724"/>
    </location>
</feature>
<dbReference type="Proteomes" id="UP001201163">
    <property type="component" value="Unassembled WGS sequence"/>
</dbReference>
<reference evidence="2" key="1">
    <citation type="submission" date="2022-01" db="EMBL/GenBank/DDBJ databases">
        <title>Comparative genomics reveals a dynamic genome evolution in the ectomycorrhizal milk-cap (Lactarius) mushrooms.</title>
        <authorList>
            <consortium name="DOE Joint Genome Institute"/>
            <person name="Lebreton A."/>
            <person name="Tang N."/>
            <person name="Kuo A."/>
            <person name="LaButti K."/>
            <person name="Drula E."/>
            <person name="Barry K."/>
            <person name="Clum A."/>
            <person name="Lipzen A."/>
            <person name="Mousain D."/>
            <person name="Ng V."/>
            <person name="Wang R."/>
            <person name="Wang X."/>
            <person name="Dai Y."/>
            <person name="Henrissat B."/>
            <person name="Grigoriev I.V."/>
            <person name="Guerin-Laguette A."/>
            <person name="Yu F."/>
            <person name="Martin F.M."/>
        </authorList>
    </citation>
    <scope>NUCLEOTIDE SEQUENCE</scope>
    <source>
        <strain evidence="2">QP</strain>
    </source>
</reference>